<feature type="compositionally biased region" description="Low complexity" evidence="1">
    <location>
        <begin position="206"/>
        <end position="220"/>
    </location>
</feature>
<reference evidence="2 3" key="1">
    <citation type="journal article" date="2015" name="Genome Announc.">
        <title>Expanding the biotechnology potential of lactobacilli through comparative genomics of 213 strains and associated genera.</title>
        <authorList>
            <person name="Sun Z."/>
            <person name="Harris H.M."/>
            <person name="McCann A."/>
            <person name="Guo C."/>
            <person name="Argimon S."/>
            <person name="Zhang W."/>
            <person name="Yang X."/>
            <person name="Jeffery I.B."/>
            <person name="Cooney J.C."/>
            <person name="Kagawa T.F."/>
            <person name="Liu W."/>
            <person name="Song Y."/>
            <person name="Salvetti E."/>
            <person name="Wrobel A."/>
            <person name="Rasinkangas P."/>
            <person name="Parkhill J."/>
            <person name="Rea M.C."/>
            <person name="O'Sullivan O."/>
            <person name="Ritari J."/>
            <person name="Douillard F.P."/>
            <person name="Paul Ross R."/>
            <person name="Yang R."/>
            <person name="Briner A.E."/>
            <person name="Felis G.E."/>
            <person name="de Vos W.M."/>
            <person name="Barrangou R."/>
            <person name="Klaenhammer T.R."/>
            <person name="Caufield P.W."/>
            <person name="Cui Y."/>
            <person name="Zhang H."/>
            <person name="O'Toole P.W."/>
        </authorList>
    </citation>
    <scope>NUCLEOTIDE SEQUENCE [LARGE SCALE GENOMIC DNA]</scope>
    <source>
        <strain evidence="2 3">DSM 17896</strain>
    </source>
</reference>
<dbReference type="EMBL" id="JQBW01000004">
    <property type="protein sequence ID" value="KRN59580.1"/>
    <property type="molecule type" value="Genomic_DNA"/>
</dbReference>
<comment type="caution">
    <text evidence="2">The sequence shown here is derived from an EMBL/GenBank/DDBJ whole genome shotgun (WGS) entry which is preliminary data.</text>
</comment>
<feature type="compositionally biased region" description="Gly residues" evidence="1">
    <location>
        <begin position="170"/>
        <end position="205"/>
    </location>
</feature>
<accession>A0A0R2IAW3</accession>
<proteinExistence type="predicted"/>
<dbReference type="PATRIC" id="fig|396268.3.peg.1346"/>
<evidence type="ECO:0000256" key="1">
    <source>
        <dbReference type="SAM" id="MobiDB-lite"/>
    </source>
</evidence>
<gene>
    <name evidence="2" type="ORF">IV45_GL001329</name>
</gene>
<dbReference type="Proteomes" id="UP000050934">
    <property type="component" value="Unassembled WGS sequence"/>
</dbReference>
<feature type="compositionally biased region" description="Low complexity" evidence="1">
    <location>
        <begin position="138"/>
        <end position="169"/>
    </location>
</feature>
<evidence type="ECO:0000313" key="3">
    <source>
        <dbReference type="Proteomes" id="UP000050934"/>
    </source>
</evidence>
<feature type="region of interest" description="Disordered" evidence="1">
    <location>
        <begin position="134"/>
        <end position="227"/>
    </location>
</feature>
<keyword evidence="3" id="KW-1185">Reference proteome</keyword>
<dbReference type="AlphaFoldDB" id="A0A0R2IAW3"/>
<evidence type="ECO:0000313" key="2">
    <source>
        <dbReference type="EMBL" id="KRN59580.1"/>
    </source>
</evidence>
<organism evidence="2 3">
    <name type="scientific">Limosilactobacillus secaliphilus</name>
    <dbReference type="NCBI Taxonomy" id="396268"/>
    <lineage>
        <taxon>Bacteria</taxon>
        <taxon>Bacillati</taxon>
        <taxon>Bacillota</taxon>
        <taxon>Bacilli</taxon>
        <taxon>Lactobacillales</taxon>
        <taxon>Lactobacillaceae</taxon>
        <taxon>Limosilactobacillus</taxon>
    </lineage>
</organism>
<protein>
    <submittedName>
        <fullName evidence="2">Uncharacterized protein</fullName>
    </submittedName>
</protein>
<sequence>MGRVFLNWMLIFLIVAGFGGSVYASHHANDQQQAVSDDHSVRKSAEADQVYIRWSKKKAHLNSNGECKLKIVVSPDTKVVIRGHNTHNVFKTFDPKDADGPVTLHYTFTEDAPYDIIATRGKKKLTKKITIKPYTPESQSSSSTTKSSSSSSSKSNSSSSRSSNSNQSNNGGGSSNAGGGTSYSGGGGGGSYTPSYSGGGGGGGYSAPSVPAAPARPAAPSWNGAMH</sequence>
<name>A0A0R2IAW3_9LACO</name>